<dbReference type="Pfam" id="PF08352">
    <property type="entry name" value="oligo_HPY"/>
    <property type="match status" value="1"/>
</dbReference>
<proteinExistence type="inferred from homology"/>
<keyword evidence="8" id="KW-0406">Ion transport</keyword>
<comment type="similarity">
    <text evidence="2">Belongs to the ABC transporter superfamily.</text>
</comment>
<accession>A0A523TGX3</accession>
<evidence type="ECO:0000256" key="4">
    <source>
        <dbReference type="ARBA" id="ARBA00022475"/>
    </source>
</evidence>
<dbReference type="InterPro" id="IPR017871">
    <property type="entry name" value="ABC_transporter-like_CS"/>
</dbReference>
<comment type="catalytic activity">
    <reaction evidence="13">
        <text>Ni(2+)(out) + ATP + H2O = Ni(2+)(in) + ADP + phosphate + H(+)</text>
        <dbReference type="Rhea" id="RHEA:15557"/>
        <dbReference type="ChEBI" id="CHEBI:15377"/>
        <dbReference type="ChEBI" id="CHEBI:15378"/>
        <dbReference type="ChEBI" id="CHEBI:30616"/>
        <dbReference type="ChEBI" id="CHEBI:43474"/>
        <dbReference type="ChEBI" id="CHEBI:49786"/>
        <dbReference type="ChEBI" id="CHEBI:456216"/>
        <dbReference type="EC" id="7.2.2.11"/>
    </reaction>
    <physiologicalReaction direction="left-to-right" evidence="13">
        <dbReference type="Rhea" id="RHEA:15558"/>
    </physiologicalReaction>
</comment>
<organism evidence="15 16">
    <name type="scientific">Aerophobetes bacterium</name>
    <dbReference type="NCBI Taxonomy" id="2030807"/>
    <lineage>
        <taxon>Bacteria</taxon>
        <taxon>Candidatus Aerophobota</taxon>
    </lineage>
</organism>
<dbReference type="InterPro" id="IPR027417">
    <property type="entry name" value="P-loop_NTPase"/>
</dbReference>
<dbReference type="PROSITE" id="PS50893">
    <property type="entry name" value="ABC_TRANSPORTER_2"/>
    <property type="match status" value="1"/>
</dbReference>
<evidence type="ECO:0000259" key="14">
    <source>
        <dbReference type="PROSITE" id="PS50893"/>
    </source>
</evidence>
<dbReference type="GO" id="GO:0005524">
    <property type="term" value="F:ATP binding"/>
    <property type="evidence" value="ECO:0007669"/>
    <property type="project" value="UniProtKB-KW"/>
</dbReference>
<dbReference type="Gene3D" id="3.40.50.300">
    <property type="entry name" value="P-loop containing nucleotide triphosphate hydrolases"/>
    <property type="match status" value="1"/>
</dbReference>
<dbReference type="GO" id="GO:0016887">
    <property type="term" value="F:ATP hydrolysis activity"/>
    <property type="evidence" value="ECO:0007669"/>
    <property type="project" value="InterPro"/>
</dbReference>
<gene>
    <name evidence="15" type="ORF">E3J68_02140</name>
</gene>
<evidence type="ECO:0000256" key="11">
    <source>
        <dbReference type="ARBA" id="ARBA00039098"/>
    </source>
</evidence>
<evidence type="ECO:0000256" key="9">
    <source>
        <dbReference type="ARBA" id="ARBA00023136"/>
    </source>
</evidence>
<dbReference type="Pfam" id="PF00005">
    <property type="entry name" value="ABC_tran"/>
    <property type="match status" value="1"/>
</dbReference>
<comment type="caution">
    <text evidence="15">The sequence shown here is derived from an EMBL/GenBank/DDBJ whole genome shotgun (WGS) entry which is preliminary data.</text>
</comment>
<dbReference type="FunFam" id="3.40.50.300:FF:000016">
    <property type="entry name" value="Oligopeptide ABC transporter ATP-binding component"/>
    <property type="match status" value="1"/>
</dbReference>
<sequence>MEEKAILDIRDLHVWFRVYEGVSRVLDGVSLYVRGGEHVGLVGETGCGKTVAMKTAMGILRSPPALFPQGQVLLAGRDVLKAAPIELLRMKGKTISMIFQDPLSALNPVFTVGQQIFDVIRFGHRWIRDDGALTKTKVRGIAMEALTSVQLPDPRRILSLYPLELSGGMRQRVLIAMALVNRPRFLIADEPGSALDVTIQAQILSLLKSLVKEAGIAVLLITHDLGVVRETVERVYIMYAGRVVEEGQTVEIFDDPKHPYTQGLLSSVPRLTGEALAEGIPGTLSDYTEAPSGCRFHPRCPQAMEKCAQQKPPMVKVSTKQHVACYLYHGGGG</sequence>
<dbReference type="InterPro" id="IPR003439">
    <property type="entry name" value="ABC_transporter-like_ATP-bd"/>
</dbReference>
<evidence type="ECO:0000256" key="7">
    <source>
        <dbReference type="ARBA" id="ARBA00022967"/>
    </source>
</evidence>
<feature type="domain" description="ABC transporter" evidence="14">
    <location>
        <begin position="9"/>
        <end position="265"/>
    </location>
</feature>
<dbReference type="GO" id="GO:0015413">
    <property type="term" value="F:ABC-type nickel transporter activity"/>
    <property type="evidence" value="ECO:0007669"/>
    <property type="project" value="UniProtKB-EC"/>
</dbReference>
<dbReference type="EMBL" id="SOJT01000093">
    <property type="protein sequence ID" value="TET29181.1"/>
    <property type="molecule type" value="Genomic_DNA"/>
</dbReference>
<keyword evidence="7" id="KW-1278">Translocase</keyword>
<dbReference type="InterPro" id="IPR013563">
    <property type="entry name" value="Oligopep_ABC_C"/>
</dbReference>
<dbReference type="InterPro" id="IPR050388">
    <property type="entry name" value="ABC_Ni/Peptide_Import"/>
</dbReference>
<comment type="subunit">
    <text evidence="10">The complex is composed of two ATP-binding proteins (NikD and NikE), two transmembrane proteins (NikB and NikC) and a solute-binding protein (NikA).</text>
</comment>
<keyword evidence="9" id="KW-0472">Membrane</keyword>
<dbReference type="PANTHER" id="PTHR43297">
    <property type="entry name" value="OLIGOPEPTIDE TRANSPORT ATP-BINDING PROTEIN APPD"/>
    <property type="match status" value="1"/>
</dbReference>
<keyword evidence="4" id="KW-1003">Cell membrane</keyword>
<evidence type="ECO:0000256" key="2">
    <source>
        <dbReference type="ARBA" id="ARBA00005417"/>
    </source>
</evidence>
<evidence type="ECO:0000256" key="8">
    <source>
        <dbReference type="ARBA" id="ARBA00023065"/>
    </source>
</evidence>
<dbReference type="PANTHER" id="PTHR43297:SF13">
    <property type="entry name" value="NICKEL ABC TRANSPORTER, ATP-BINDING PROTEIN"/>
    <property type="match status" value="1"/>
</dbReference>
<dbReference type="SUPFAM" id="SSF52540">
    <property type="entry name" value="P-loop containing nucleoside triphosphate hydrolases"/>
    <property type="match status" value="1"/>
</dbReference>
<dbReference type="CDD" id="cd03257">
    <property type="entry name" value="ABC_NikE_OppD_transporters"/>
    <property type="match status" value="1"/>
</dbReference>
<dbReference type="InterPro" id="IPR003593">
    <property type="entry name" value="AAA+_ATPase"/>
</dbReference>
<evidence type="ECO:0000256" key="10">
    <source>
        <dbReference type="ARBA" id="ARBA00038669"/>
    </source>
</evidence>
<dbReference type="GO" id="GO:0005886">
    <property type="term" value="C:plasma membrane"/>
    <property type="evidence" value="ECO:0007669"/>
    <property type="project" value="UniProtKB-SubCell"/>
</dbReference>
<dbReference type="NCBIfam" id="TIGR01727">
    <property type="entry name" value="oligo_HPY"/>
    <property type="match status" value="1"/>
</dbReference>
<dbReference type="EC" id="7.2.2.11" evidence="11"/>
<protein>
    <recommendedName>
        <fullName evidence="12">Nickel import system ATP-binding protein NikD</fullName>
        <ecNumber evidence="11">7.2.2.11</ecNumber>
    </recommendedName>
</protein>
<keyword evidence="6 15" id="KW-0067">ATP-binding</keyword>
<evidence type="ECO:0000313" key="16">
    <source>
        <dbReference type="Proteomes" id="UP000316517"/>
    </source>
</evidence>
<dbReference type="AlphaFoldDB" id="A0A523TGX3"/>
<evidence type="ECO:0000256" key="13">
    <source>
        <dbReference type="ARBA" id="ARBA00048610"/>
    </source>
</evidence>
<evidence type="ECO:0000256" key="6">
    <source>
        <dbReference type="ARBA" id="ARBA00022840"/>
    </source>
</evidence>
<dbReference type="Proteomes" id="UP000316517">
    <property type="component" value="Unassembled WGS sequence"/>
</dbReference>
<comment type="subcellular location">
    <subcellularLocation>
        <location evidence="1">Cell membrane</location>
        <topology evidence="1">Peripheral membrane protein</topology>
    </subcellularLocation>
</comment>
<evidence type="ECO:0000313" key="15">
    <source>
        <dbReference type="EMBL" id="TET29181.1"/>
    </source>
</evidence>
<keyword evidence="5" id="KW-0547">Nucleotide-binding</keyword>
<keyword evidence="3" id="KW-0813">Transport</keyword>
<dbReference type="SMART" id="SM00382">
    <property type="entry name" value="AAA"/>
    <property type="match status" value="1"/>
</dbReference>
<dbReference type="GO" id="GO:0015833">
    <property type="term" value="P:peptide transport"/>
    <property type="evidence" value="ECO:0007669"/>
    <property type="project" value="InterPro"/>
</dbReference>
<dbReference type="PROSITE" id="PS00211">
    <property type="entry name" value="ABC_TRANSPORTER_1"/>
    <property type="match status" value="1"/>
</dbReference>
<evidence type="ECO:0000256" key="12">
    <source>
        <dbReference type="ARBA" id="ARBA00044143"/>
    </source>
</evidence>
<name>A0A523TGX3_UNCAE</name>
<reference evidence="15 16" key="1">
    <citation type="submission" date="2019-03" db="EMBL/GenBank/DDBJ databases">
        <title>Metabolic potential of uncultured bacteria and archaea associated with petroleum seepage in deep-sea sediments.</title>
        <authorList>
            <person name="Dong X."/>
            <person name="Hubert C."/>
        </authorList>
    </citation>
    <scope>NUCLEOTIDE SEQUENCE [LARGE SCALE GENOMIC DNA]</scope>
    <source>
        <strain evidence="15">E44_bin3</strain>
    </source>
</reference>
<evidence type="ECO:0000256" key="3">
    <source>
        <dbReference type="ARBA" id="ARBA00022448"/>
    </source>
</evidence>
<evidence type="ECO:0000256" key="1">
    <source>
        <dbReference type="ARBA" id="ARBA00004202"/>
    </source>
</evidence>
<evidence type="ECO:0000256" key="5">
    <source>
        <dbReference type="ARBA" id="ARBA00022741"/>
    </source>
</evidence>